<evidence type="ECO:0000313" key="3">
    <source>
        <dbReference type="Proteomes" id="UP000318741"/>
    </source>
</evidence>
<dbReference type="AlphaFoldDB" id="A0A517P9Z6"/>
<dbReference type="KEGG" id="acaf:CA12_22840"/>
<reference evidence="2 3" key="1">
    <citation type="submission" date="2019-02" db="EMBL/GenBank/DDBJ databases">
        <title>Deep-cultivation of Planctomycetes and their phenomic and genomic characterization uncovers novel biology.</title>
        <authorList>
            <person name="Wiegand S."/>
            <person name="Jogler M."/>
            <person name="Boedeker C."/>
            <person name="Pinto D."/>
            <person name="Vollmers J."/>
            <person name="Rivas-Marin E."/>
            <person name="Kohn T."/>
            <person name="Peeters S.H."/>
            <person name="Heuer A."/>
            <person name="Rast P."/>
            <person name="Oberbeckmann S."/>
            <person name="Bunk B."/>
            <person name="Jeske O."/>
            <person name="Meyerdierks A."/>
            <person name="Storesund J.E."/>
            <person name="Kallscheuer N."/>
            <person name="Luecker S."/>
            <person name="Lage O.M."/>
            <person name="Pohl T."/>
            <person name="Merkel B.J."/>
            <person name="Hornburger P."/>
            <person name="Mueller R.-W."/>
            <person name="Bruemmer F."/>
            <person name="Labrenz M."/>
            <person name="Spormann A.M."/>
            <person name="Op den Camp H."/>
            <person name="Overmann J."/>
            <person name="Amann R."/>
            <person name="Jetten M.S.M."/>
            <person name="Mascher T."/>
            <person name="Medema M.H."/>
            <person name="Devos D.P."/>
            <person name="Kaster A.-K."/>
            <person name="Ovreas L."/>
            <person name="Rohde M."/>
            <person name="Galperin M.Y."/>
            <person name="Jogler C."/>
        </authorList>
    </citation>
    <scope>NUCLEOTIDE SEQUENCE [LARGE SCALE GENOMIC DNA]</scope>
    <source>
        <strain evidence="2 3">CA12</strain>
    </source>
</reference>
<dbReference type="EMBL" id="CP036265">
    <property type="protein sequence ID" value="QDT16185.1"/>
    <property type="molecule type" value="Genomic_DNA"/>
</dbReference>
<protein>
    <submittedName>
        <fullName evidence="2">Uncharacterized protein</fullName>
    </submittedName>
</protein>
<dbReference type="OrthoDB" id="272806at2"/>
<dbReference type="Gene3D" id="3.40.50.410">
    <property type="entry name" value="von Willebrand factor, type A domain"/>
    <property type="match status" value="1"/>
</dbReference>
<name>A0A517P9Z6_9PLAN</name>
<accession>A0A517P9Z6</accession>
<feature type="region of interest" description="Disordered" evidence="1">
    <location>
        <begin position="74"/>
        <end position="155"/>
    </location>
</feature>
<evidence type="ECO:0000256" key="1">
    <source>
        <dbReference type="SAM" id="MobiDB-lite"/>
    </source>
</evidence>
<feature type="region of interest" description="Disordered" evidence="1">
    <location>
        <begin position="1"/>
        <end position="20"/>
    </location>
</feature>
<gene>
    <name evidence="2" type="ORF">CA12_22840</name>
</gene>
<sequence precursor="true">MTAPSYGGVPGSGLPTFAPPRRERSGLLPGWLTSVVLHAALLALVATQLRSCAGSNSDGEATDGFREVGIRLRATEGTEDGPNAASSPAPATAATDAPPQPTADPLSNAAAFDAQEANRNTEPTNDAPPALGPGVGSMTGPAAQSGGALDAPLGPVADPGSLGGAAKRGATEFFGLRAEAETFVYVIDSSGSMDPAHEFAIAKREALASLATLGPRQRFQILFFNDTVKPMSERARMEDGFYFATGFNKTLAGQFVGSVVPGGGTQPLVALEAALALKPDAIFFLTDGKRALSPQDFSALRRLNKSNTRIHCVNFGRGRELRSGPVAQLAAEHNGGYEYCDVRELR</sequence>
<dbReference type="RefSeq" id="WP_145359051.1">
    <property type="nucleotide sequence ID" value="NZ_CP036265.1"/>
</dbReference>
<proteinExistence type="predicted"/>
<dbReference type="InterPro" id="IPR036465">
    <property type="entry name" value="vWFA_dom_sf"/>
</dbReference>
<feature type="compositionally biased region" description="Low complexity" evidence="1">
    <location>
        <begin position="84"/>
        <end position="97"/>
    </location>
</feature>
<dbReference type="SUPFAM" id="SSF53300">
    <property type="entry name" value="vWA-like"/>
    <property type="match status" value="1"/>
</dbReference>
<organism evidence="2 3">
    <name type="scientific">Alienimonas californiensis</name>
    <dbReference type="NCBI Taxonomy" id="2527989"/>
    <lineage>
        <taxon>Bacteria</taxon>
        <taxon>Pseudomonadati</taxon>
        <taxon>Planctomycetota</taxon>
        <taxon>Planctomycetia</taxon>
        <taxon>Planctomycetales</taxon>
        <taxon>Planctomycetaceae</taxon>
        <taxon>Alienimonas</taxon>
    </lineage>
</organism>
<evidence type="ECO:0000313" key="2">
    <source>
        <dbReference type="EMBL" id="QDT16185.1"/>
    </source>
</evidence>
<keyword evidence="3" id="KW-1185">Reference proteome</keyword>
<dbReference type="Proteomes" id="UP000318741">
    <property type="component" value="Chromosome"/>
</dbReference>